<evidence type="ECO:0000259" key="5">
    <source>
        <dbReference type="PROSITE" id="PS50977"/>
    </source>
</evidence>
<feature type="domain" description="HTH tetR-type" evidence="5">
    <location>
        <begin position="10"/>
        <end position="70"/>
    </location>
</feature>
<evidence type="ECO:0000313" key="6">
    <source>
        <dbReference type="EMBL" id="CAG7609628.1"/>
    </source>
</evidence>
<keyword evidence="2 4" id="KW-0238">DNA-binding</keyword>
<dbReference type="RefSeq" id="WP_218114840.1">
    <property type="nucleotide sequence ID" value="NZ_CAJVAP010000011.1"/>
</dbReference>
<dbReference type="GO" id="GO:0003700">
    <property type="term" value="F:DNA-binding transcription factor activity"/>
    <property type="evidence" value="ECO:0007669"/>
    <property type="project" value="TreeGrafter"/>
</dbReference>
<accession>A0A916JW41</accession>
<name>A0A916JW41_9MICO</name>
<dbReference type="Proteomes" id="UP000693892">
    <property type="component" value="Unassembled WGS sequence"/>
</dbReference>
<keyword evidence="7" id="KW-1185">Reference proteome</keyword>
<keyword evidence="3" id="KW-0804">Transcription</keyword>
<sequence length="185" mass="20526">MPTSRGRPRLASPELLQEAAFELFQLRGYRGTSVEQIAKTAGFSRATFFNFFSSKAELFWVETDALIDALHAYLERRAETSDPPALRDALLEYADTVSSAEIPWALQHARLLDAPDDLIASGASRVLGLDRLFLDYLGRSSPEADPLRLRGEAASVAAQLLVGVLDWIDAGVERRTLREHLSRVL</sequence>
<gene>
    <name evidence="6" type="ORF">LEUCIP111803_01226</name>
</gene>
<dbReference type="InterPro" id="IPR001647">
    <property type="entry name" value="HTH_TetR"/>
</dbReference>
<dbReference type="AlphaFoldDB" id="A0A916JW41"/>
<proteinExistence type="predicted"/>
<protein>
    <recommendedName>
        <fullName evidence="5">HTH tetR-type domain-containing protein</fullName>
    </recommendedName>
</protein>
<dbReference type="EMBL" id="CAJVAP010000011">
    <property type="protein sequence ID" value="CAG7609628.1"/>
    <property type="molecule type" value="Genomic_DNA"/>
</dbReference>
<reference evidence="6" key="1">
    <citation type="submission" date="2021-06" db="EMBL/GenBank/DDBJ databases">
        <authorList>
            <person name="Criscuolo A."/>
        </authorList>
    </citation>
    <scope>NUCLEOTIDE SEQUENCE</scope>
    <source>
        <strain evidence="6">CIP111803</strain>
    </source>
</reference>
<organism evidence="6 7">
    <name type="scientific">Leucobacter soli</name>
    <dbReference type="NCBI Taxonomy" id="2812850"/>
    <lineage>
        <taxon>Bacteria</taxon>
        <taxon>Bacillati</taxon>
        <taxon>Actinomycetota</taxon>
        <taxon>Actinomycetes</taxon>
        <taxon>Micrococcales</taxon>
        <taxon>Microbacteriaceae</taxon>
        <taxon>Leucobacter</taxon>
    </lineage>
</organism>
<evidence type="ECO:0000256" key="1">
    <source>
        <dbReference type="ARBA" id="ARBA00023015"/>
    </source>
</evidence>
<feature type="DNA-binding region" description="H-T-H motif" evidence="4">
    <location>
        <begin position="33"/>
        <end position="52"/>
    </location>
</feature>
<dbReference type="PANTHER" id="PTHR30055">
    <property type="entry name" value="HTH-TYPE TRANSCRIPTIONAL REGULATOR RUTR"/>
    <property type="match status" value="1"/>
</dbReference>
<evidence type="ECO:0000256" key="2">
    <source>
        <dbReference type="ARBA" id="ARBA00023125"/>
    </source>
</evidence>
<keyword evidence="1" id="KW-0805">Transcription regulation</keyword>
<dbReference type="PROSITE" id="PS50977">
    <property type="entry name" value="HTH_TETR_2"/>
    <property type="match status" value="1"/>
</dbReference>
<dbReference type="Pfam" id="PF00440">
    <property type="entry name" value="TetR_N"/>
    <property type="match status" value="1"/>
</dbReference>
<dbReference type="PANTHER" id="PTHR30055:SF234">
    <property type="entry name" value="HTH-TYPE TRANSCRIPTIONAL REGULATOR BETI"/>
    <property type="match status" value="1"/>
</dbReference>
<dbReference type="InterPro" id="IPR050109">
    <property type="entry name" value="HTH-type_TetR-like_transc_reg"/>
</dbReference>
<dbReference type="GO" id="GO:0000976">
    <property type="term" value="F:transcription cis-regulatory region binding"/>
    <property type="evidence" value="ECO:0007669"/>
    <property type="project" value="TreeGrafter"/>
</dbReference>
<evidence type="ECO:0000313" key="7">
    <source>
        <dbReference type="Proteomes" id="UP000693892"/>
    </source>
</evidence>
<evidence type="ECO:0000256" key="4">
    <source>
        <dbReference type="PROSITE-ProRule" id="PRU00335"/>
    </source>
</evidence>
<evidence type="ECO:0000256" key="3">
    <source>
        <dbReference type="ARBA" id="ARBA00023163"/>
    </source>
</evidence>
<comment type="caution">
    <text evidence="6">The sequence shown here is derived from an EMBL/GenBank/DDBJ whole genome shotgun (WGS) entry which is preliminary data.</text>
</comment>